<reference evidence="10 11" key="1">
    <citation type="journal article" date="2011" name="Science">
        <title>The Selaginella genome identifies genetic changes associated with the evolution of vascular plants.</title>
        <authorList>
            <person name="Banks J.A."/>
            <person name="Nishiyama T."/>
            <person name="Hasebe M."/>
            <person name="Bowman J.L."/>
            <person name="Gribskov M."/>
            <person name="dePamphilis C."/>
            <person name="Albert V.A."/>
            <person name="Aono N."/>
            <person name="Aoyama T."/>
            <person name="Ambrose B.A."/>
            <person name="Ashton N.W."/>
            <person name="Axtell M.J."/>
            <person name="Barker E."/>
            <person name="Barker M.S."/>
            <person name="Bennetzen J.L."/>
            <person name="Bonawitz N.D."/>
            <person name="Chapple C."/>
            <person name="Cheng C."/>
            <person name="Correa L.G."/>
            <person name="Dacre M."/>
            <person name="DeBarry J."/>
            <person name="Dreyer I."/>
            <person name="Elias M."/>
            <person name="Engstrom E.M."/>
            <person name="Estelle M."/>
            <person name="Feng L."/>
            <person name="Finet C."/>
            <person name="Floyd S.K."/>
            <person name="Frommer W.B."/>
            <person name="Fujita T."/>
            <person name="Gramzow L."/>
            <person name="Gutensohn M."/>
            <person name="Harholt J."/>
            <person name="Hattori M."/>
            <person name="Heyl A."/>
            <person name="Hirai T."/>
            <person name="Hiwatashi Y."/>
            <person name="Ishikawa M."/>
            <person name="Iwata M."/>
            <person name="Karol K.G."/>
            <person name="Koehler B."/>
            <person name="Kolukisaoglu U."/>
            <person name="Kubo M."/>
            <person name="Kurata T."/>
            <person name="Lalonde S."/>
            <person name="Li K."/>
            <person name="Li Y."/>
            <person name="Litt A."/>
            <person name="Lyons E."/>
            <person name="Manning G."/>
            <person name="Maruyama T."/>
            <person name="Michael T.P."/>
            <person name="Mikami K."/>
            <person name="Miyazaki S."/>
            <person name="Morinaga S."/>
            <person name="Murata T."/>
            <person name="Mueller-Roeber B."/>
            <person name="Nelson D.R."/>
            <person name="Obara M."/>
            <person name="Oguri Y."/>
            <person name="Olmstead R.G."/>
            <person name="Onodera N."/>
            <person name="Petersen B.L."/>
            <person name="Pils B."/>
            <person name="Prigge M."/>
            <person name="Rensing S.A."/>
            <person name="Riano-Pachon D.M."/>
            <person name="Roberts A.W."/>
            <person name="Sato Y."/>
            <person name="Scheller H.V."/>
            <person name="Schulz B."/>
            <person name="Schulz C."/>
            <person name="Shakirov E.V."/>
            <person name="Shibagaki N."/>
            <person name="Shinohara N."/>
            <person name="Shippen D.E."/>
            <person name="Soerensen I."/>
            <person name="Sotooka R."/>
            <person name="Sugimoto N."/>
            <person name="Sugita M."/>
            <person name="Sumikawa N."/>
            <person name="Tanurdzic M."/>
            <person name="Theissen G."/>
            <person name="Ulvskov P."/>
            <person name="Wakazuki S."/>
            <person name="Weng J.K."/>
            <person name="Willats W.W."/>
            <person name="Wipf D."/>
            <person name="Wolf P.G."/>
            <person name="Yang L."/>
            <person name="Zimmer A.D."/>
            <person name="Zhu Q."/>
            <person name="Mitros T."/>
            <person name="Hellsten U."/>
            <person name="Loque D."/>
            <person name="Otillar R."/>
            <person name="Salamov A."/>
            <person name="Schmutz J."/>
            <person name="Shapiro H."/>
            <person name="Lindquist E."/>
            <person name="Lucas S."/>
            <person name="Rokhsar D."/>
            <person name="Grigoriev I.V."/>
        </authorList>
    </citation>
    <scope>NUCLEOTIDE SEQUENCE [LARGE SCALE GENOMIC DNA]</scope>
</reference>
<evidence type="ECO:0000256" key="7">
    <source>
        <dbReference type="ARBA" id="ARBA00023242"/>
    </source>
</evidence>
<dbReference type="InterPro" id="IPR019587">
    <property type="entry name" value="Polyketide_cyclase/dehydratase"/>
</dbReference>
<comment type="similarity">
    <text evidence="3">Belongs to the PYR/PYL/RCAR abscisic acid intracellular receptor family.</text>
</comment>
<dbReference type="SUPFAM" id="SSF55961">
    <property type="entry name" value="Bet v1-like"/>
    <property type="match status" value="1"/>
</dbReference>
<evidence type="ECO:0000256" key="3">
    <source>
        <dbReference type="ARBA" id="ARBA00008594"/>
    </source>
</evidence>
<dbReference type="GO" id="GO:0005634">
    <property type="term" value="C:nucleus"/>
    <property type="evidence" value="ECO:0000318"/>
    <property type="project" value="GO_Central"/>
</dbReference>
<evidence type="ECO:0000256" key="8">
    <source>
        <dbReference type="ARBA" id="ARBA00023272"/>
    </source>
</evidence>
<keyword evidence="8" id="KW-0650">Protein phosphatase inhibitor</keyword>
<dbReference type="GO" id="GO:0010427">
    <property type="term" value="F:abscisic acid binding"/>
    <property type="evidence" value="ECO:0000318"/>
    <property type="project" value="GO_Central"/>
</dbReference>
<evidence type="ECO:0000313" key="10">
    <source>
        <dbReference type="EMBL" id="EFJ38846.1"/>
    </source>
</evidence>
<dbReference type="PANTHER" id="PTHR31213:SF24">
    <property type="entry name" value="OS08G0374000 PROTEIN"/>
    <property type="match status" value="1"/>
</dbReference>
<evidence type="ECO:0000256" key="4">
    <source>
        <dbReference type="ARBA" id="ARBA00022490"/>
    </source>
</evidence>
<dbReference type="GO" id="GO:0004864">
    <property type="term" value="F:protein phosphatase inhibitor activity"/>
    <property type="evidence" value="ECO:0000318"/>
    <property type="project" value="GO_Central"/>
</dbReference>
<evidence type="ECO:0000256" key="2">
    <source>
        <dbReference type="ARBA" id="ARBA00004496"/>
    </source>
</evidence>
<dbReference type="InterPro" id="IPR050279">
    <property type="entry name" value="Plant_def-hormone_signal"/>
</dbReference>
<sequence length="167" mass="18431">MVVANVKVEIILNVNCDRAWEAFKDSSSWLPRMMPNVIQSYEYDGGRRGAGSLRRVTYDFPAGSFSLQKILAEDNNSMTSTYTLVGGSLASKYRHYVATVRFRPGPADRSSTTVASWSLDYELRPTGTSSSSSSRDDRDSTDNAASRSQQSALDAFKALEQYLLSSS</sequence>
<gene>
    <name evidence="10" type="ORF">SELMODRAFT_403086</name>
</gene>
<comment type="subcellular location">
    <subcellularLocation>
        <location evidence="2">Cytoplasm</location>
    </subcellularLocation>
    <subcellularLocation>
        <location evidence="1">Nucleus</location>
    </subcellularLocation>
</comment>
<dbReference type="GO" id="GO:0038023">
    <property type="term" value="F:signaling receptor activity"/>
    <property type="evidence" value="ECO:0000318"/>
    <property type="project" value="GO_Central"/>
</dbReference>
<dbReference type="InParanoid" id="D8QP03"/>
<name>D8QP03_SELML</name>
<dbReference type="Pfam" id="PF10604">
    <property type="entry name" value="Polyketide_cyc2"/>
    <property type="match status" value="1"/>
</dbReference>
<dbReference type="AlphaFoldDB" id="D8QP03"/>
<evidence type="ECO:0000256" key="5">
    <source>
        <dbReference type="ARBA" id="ARBA00022682"/>
    </source>
</evidence>
<keyword evidence="5" id="KW-0938">Abscisic acid signaling pathway</keyword>
<keyword evidence="4" id="KW-0963">Cytoplasm</keyword>
<keyword evidence="11" id="KW-1185">Reference proteome</keyword>
<organism evidence="11">
    <name type="scientific">Selaginella moellendorffii</name>
    <name type="common">Spikemoss</name>
    <dbReference type="NCBI Taxonomy" id="88036"/>
    <lineage>
        <taxon>Eukaryota</taxon>
        <taxon>Viridiplantae</taxon>
        <taxon>Streptophyta</taxon>
        <taxon>Embryophyta</taxon>
        <taxon>Tracheophyta</taxon>
        <taxon>Lycopodiopsida</taxon>
        <taxon>Selaginellales</taxon>
        <taxon>Selaginellaceae</taxon>
        <taxon>Selaginella</taxon>
    </lineage>
</organism>
<dbReference type="KEGG" id="smo:SELMODRAFT_403086"/>
<protein>
    <recommendedName>
        <fullName evidence="12">Bet v I/Major latex protein domain-containing protein</fullName>
    </recommendedName>
</protein>
<dbReference type="InterPro" id="IPR023393">
    <property type="entry name" value="START-like_dom_sf"/>
</dbReference>
<keyword evidence="6" id="KW-0675">Receptor</keyword>
<dbReference type="HOGENOM" id="CLU_1597292_0_0_1"/>
<dbReference type="Gramene" id="EFJ38846">
    <property type="protein sequence ID" value="EFJ38846"/>
    <property type="gene ID" value="SELMODRAFT_403086"/>
</dbReference>
<keyword evidence="7" id="KW-0539">Nucleus</keyword>
<evidence type="ECO:0000256" key="1">
    <source>
        <dbReference type="ARBA" id="ARBA00004123"/>
    </source>
</evidence>
<proteinExistence type="inferred from homology"/>
<dbReference type="Gene3D" id="3.30.530.20">
    <property type="match status" value="1"/>
</dbReference>
<accession>D8QP03</accession>
<dbReference type="Proteomes" id="UP000001514">
    <property type="component" value="Unassembled WGS sequence"/>
</dbReference>
<dbReference type="GO" id="GO:0005737">
    <property type="term" value="C:cytoplasm"/>
    <property type="evidence" value="ECO:0000318"/>
    <property type="project" value="GO_Central"/>
</dbReference>
<feature type="region of interest" description="Disordered" evidence="9">
    <location>
        <begin position="124"/>
        <end position="152"/>
    </location>
</feature>
<evidence type="ECO:0000256" key="9">
    <source>
        <dbReference type="SAM" id="MobiDB-lite"/>
    </source>
</evidence>
<dbReference type="EMBL" id="GL377565">
    <property type="protein sequence ID" value="EFJ38846.1"/>
    <property type="molecule type" value="Genomic_DNA"/>
</dbReference>
<dbReference type="PANTHER" id="PTHR31213">
    <property type="entry name" value="OS08G0374000 PROTEIN-RELATED"/>
    <property type="match status" value="1"/>
</dbReference>
<dbReference type="GO" id="GO:0009738">
    <property type="term" value="P:abscisic acid-activated signaling pathway"/>
    <property type="evidence" value="ECO:0000318"/>
    <property type="project" value="GO_Central"/>
</dbReference>
<evidence type="ECO:0000313" key="11">
    <source>
        <dbReference type="Proteomes" id="UP000001514"/>
    </source>
</evidence>
<evidence type="ECO:0008006" key="12">
    <source>
        <dbReference type="Google" id="ProtNLM"/>
    </source>
</evidence>
<evidence type="ECO:0000256" key="6">
    <source>
        <dbReference type="ARBA" id="ARBA00023170"/>
    </source>
</evidence>